<feature type="chain" id="PRO_5003489343" description="Secreted protein" evidence="1">
    <location>
        <begin position="30"/>
        <end position="107"/>
    </location>
</feature>
<name>G6XII6_9PROT</name>
<dbReference type="AlphaFoldDB" id="G6XII6"/>
<evidence type="ECO:0000256" key="1">
    <source>
        <dbReference type="SAM" id="SignalP"/>
    </source>
</evidence>
<proteinExistence type="predicted"/>
<dbReference type="OrthoDB" id="7277788at2"/>
<feature type="signal peptide" evidence="1">
    <location>
        <begin position="1"/>
        <end position="29"/>
    </location>
</feature>
<sequence length="107" mass="11671">MSCAVFSRTLVPLLLSCLCAGTVTVGAQAHSFPSSRLHHNSRQATRTAQLPAHEELCYRSTAGLIFLKQNGNHYMASHKNGFAPIGEAVFRSRPSAQACPYSRIRRG</sequence>
<evidence type="ECO:0008006" key="4">
    <source>
        <dbReference type="Google" id="ProtNLM"/>
    </source>
</evidence>
<keyword evidence="3" id="KW-1185">Reference proteome</keyword>
<protein>
    <recommendedName>
        <fullName evidence="4">Secreted protein</fullName>
    </recommendedName>
</protein>
<accession>G6XII6</accession>
<evidence type="ECO:0000313" key="3">
    <source>
        <dbReference type="Proteomes" id="UP000004949"/>
    </source>
</evidence>
<keyword evidence="1" id="KW-0732">Signal</keyword>
<dbReference type="STRING" id="1088869.GMO_13960"/>
<comment type="caution">
    <text evidence="2">The sequence shown here is derived from an EMBL/GenBank/DDBJ whole genome shotgun (WGS) entry which is preliminary data.</text>
</comment>
<dbReference type="PATRIC" id="fig|1088869.3.peg.1398"/>
<dbReference type="Proteomes" id="UP000004949">
    <property type="component" value="Unassembled WGS sequence"/>
</dbReference>
<organism evidence="2 3">
    <name type="scientific">Gluconobacter morbifer G707</name>
    <dbReference type="NCBI Taxonomy" id="1088869"/>
    <lineage>
        <taxon>Bacteria</taxon>
        <taxon>Pseudomonadati</taxon>
        <taxon>Pseudomonadota</taxon>
        <taxon>Alphaproteobacteria</taxon>
        <taxon>Acetobacterales</taxon>
        <taxon>Acetobacteraceae</taxon>
        <taxon>Gluconobacter</taxon>
    </lineage>
</organism>
<evidence type="ECO:0000313" key="2">
    <source>
        <dbReference type="EMBL" id="EHH68626.1"/>
    </source>
</evidence>
<reference evidence="2 3" key="1">
    <citation type="submission" date="2011-10" db="EMBL/GenBank/DDBJ databases">
        <title>Genome sequence of Gluconobacter morbifer G707, isolated from Drosophila gut.</title>
        <authorList>
            <person name="Lee W.-J."/>
            <person name="Kim E.-K."/>
        </authorList>
    </citation>
    <scope>NUCLEOTIDE SEQUENCE [LARGE SCALE GENOMIC DNA]</scope>
    <source>
        <strain evidence="2 3">G707</strain>
    </source>
</reference>
<dbReference type="EMBL" id="AGQV01000002">
    <property type="protein sequence ID" value="EHH68626.1"/>
    <property type="molecule type" value="Genomic_DNA"/>
</dbReference>
<gene>
    <name evidence="2" type="ORF">GMO_13960</name>
</gene>